<sequence>MGGSRFHAFGGSGEDAPNHDHSNPNRVAEVESGTARNEQVKKHFLTGGELRRERGKRIVEERGERRENLQKDNANDRTIIRRGPTHVNNGQENHDTEMEVEGAEGAMAIEEPKPPDIEMGHSGDTAEGPNGILRTTRMQEDQLMNTGPNWIEETKDKPTSDLVEFVEESEMDMVA</sequence>
<accession>A0ABU6UVR0</accession>
<evidence type="ECO:0000256" key="1">
    <source>
        <dbReference type="SAM" id="MobiDB-lite"/>
    </source>
</evidence>
<keyword evidence="3" id="KW-1185">Reference proteome</keyword>
<name>A0ABU6UVR0_9FABA</name>
<evidence type="ECO:0000313" key="3">
    <source>
        <dbReference type="Proteomes" id="UP001341840"/>
    </source>
</evidence>
<dbReference type="EMBL" id="JASCZI010123444">
    <property type="protein sequence ID" value="MED6165392.1"/>
    <property type="molecule type" value="Genomic_DNA"/>
</dbReference>
<proteinExistence type="predicted"/>
<organism evidence="2 3">
    <name type="scientific">Stylosanthes scabra</name>
    <dbReference type="NCBI Taxonomy" id="79078"/>
    <lineage>
        <taxon>Eukaryota</taxon>
        <taxon>Viridiplantae</taxon>
        <taxon>Streptophyta</taxon>
        <taxon>Embryophyta</taxon>
        <taxon>Tracheophyta</taxon>
        <taxon>Spermatophyta</taxon>
        <taxon>Magnoliopsida</taxon>
        <taxon>eudicotyledons</taxon>
        <taxon>Gunneridae</taxon>
        <taxon>Pentapetalae</taxon>
        <taxon>rosids</taxon>
        <taxon>fabids</taxon>
        <taxon>Fabales</taxon>
        <taxon>Fabaceae</taxon>
        <taxon>Papilionoideae</taxon>
        <taxon>50 kb inversion clade</taxon>
        <taxon>dalbergioids sensu lato</taxon>
        <taxon>Dalbergieae</taxon>
        <taxon>Pterocarpus clade</taxon>
        <taxon>Stylosanthes</taxon>
    </lineage>
</organism>
<protein>
    <submittedName>
        <fullName evidence="2">Uncharacterized protein</fullName>
    </submittedName>
</protein>
<comment type="caution">
    <text evidence="2">The sequence shown here is derived from an EMBL/GenBank/DDBJ whole genome shotgun (WGS) entry which is preliminary data.</text>
</comment>
<evidence type="ECO:0000313" key="2">
    <source>
        <dbReference type="EMBL" id="MED6165392.1"/>
    </source>
</evidence>
<reference evidence="2 3" key="1">
    <citation type="journal article" date="2023" name="Plants (Basel)">
        <title>Bridging the Gap: Combining Genomics and Transcriptomics Approaches to Understand Stylosanthes scabra, an Orphan Legume from the Brazilian Caatinga.</title>
        <authorList>
            <person name="Ferreira-Neto J.R.C."/>
            <person name="da Silva M.D."/>
            <person name="Binneck E."/>
            <person name="de Melo N.F."/>
            <person name="da Silva R.H."/>
            <person name="de Melo A.L.T.M."/>
            <person name="Pandolfi V."/>
            <person name="Bustamante F.O."/>
            <person name="Brasileiro-Vidal A.C."/>
            <person name="Benko-Iseppon A.M."/>
        </authorList>
    </citation>
    <scope>NUCLEOTIDE SEQUENCE [LARGE SCALE GENOMIC DNA]</scope>
    <source>
        <tissue evidence="2">Leaves</tissue>
    </source>
</reference>
<feature type="compositionally biased region" description="Basic and acidic residues" evidence="1">
    <location>
        <begin position="110"/>
        <end position="121"/>
    </location>
</feature>
<dbReference type="Proteomes" id="UP001341840">
    <property type="component" value="Unassembled WGS sequence"/>
</dbReference>
<feature type="region of interest" description="Disordered" evidence="1">
    <location>
        <begin position="1"/>
        <end position="131"/>
    </location>
</feature>
<feature type="compositionally biased region" description="Basic and acidic residues" evidence="1">
    <location>
        <begin position="49"/>
        <end position="79"/>
    </location>
</feature>
<gene>
    <name evidence="2" type="ORF">PIB30_099146</name>
</gene>